<sequence length="302" mass="35511">MVISRENILKKTHYGLNIYAYVLRQYYSETTVLSLKGRDCGVTRNPFNGGKSTLQINVVENKAIHYDTELTDFKGDVFDFASYHFKLVDDEELLLKINTELHLNLEVKKENELSWLDDPDDTWYAYSSFYKAPIRNVFPNQKVRLHQIFERITSDKYKSITEQFRAIKDPKEARKFKANHFDYVTFSGVFSKRNDDSLIEHSSLLTIDFDHLENLEELKQQLLNDEYFETELLFTSPSGEGLKWIIRIDLSKVSHNEYFIAVANYIKHTYNIEVDQSGKDISRACFLSHDPLAFLHKRHQKL</sequence>
<dbReference type="AlphaFoldDB" id="A0A1G8GDU1"/>
<gene>
    <name evidence="2" type="ORF">SAMN04489796_105181</name>
</gene>
<dbReference type="Proteomes" id="UP000199492">
    <property type="component" value="Unassembled WGS sequence"/>
</dbReference>
<evidence type="ECO:0000313" key="2">
    <source>
        <dbReference type="EMBL" id="SDH92572.1"/>
    </source>
</evidence>
<accession>A0A1G8GDU1</accession>
<evidence type="ECO:0000259" key="1">
    <source>
        <dbReference type="Pfam" id="PF08800"/>
    </source>
</evidence>
<dbReference type="EMBL" id="FNCZ01000005">
    <property type="protein sequence ID" value="SDH92572.1"/>
    <property type="molecule type" value="Genomic_DNA"/>
</dbReference>
<dbReference type="RefSeq" id="WP_092468848.1">
    <property type="nucleotide sequence ID" value="NZ_FNCZ01000005.1"/>
</dbReference>
<dbReference type="Pfam" id="PF08800">
    <property type="entry name" value="BT4734-like_N"/>
    <property type="match status" value="1"/>
</dbReference>
<name>A0A1G8GDU1_9FLAO</name>
<dbReference type="STRING" id="262004.SAMN04489796_105181"/>
<reference evidence="3" key="1">
    <citation type="submission" date="2016-10" db="EMBL/GenBank/DDBJ databases">
        <authorList>
            <person name="Varghese N."/>
            <person name="Submissions S."/>
        </authorList>
    </citation>
    <scope>NUCLEOTIDE SEQUENCE [LARGE SCALE GENOMIC DNA]</scope>
    <source>
        <strain evidence="3">DSM 15363</strain>
    </source>
</reference>
<evidence type="ECO:0000313" key="3">
    <source>
        <dbReference type="Proteomes" id="UP000199492"/>
    </source>
</evidence>
<dbReference type="InterPro" id="IPR014907">
    <property type="entry name" value="BT4734-like_N"/>
</dbReference>
<keyword evidence="3" id="KW-1185">Reference proteome</keyword>
<feature type="domain" description="BT4734-like N-terminal" evidence="1">
    <location>
        <begin position="180"/>
        <end position="294"/>
    </location>
</feature>
<proteinExistence type="predicted"/>
<protein>
    <submittedName>
        <fullName evidence="2">VirE N-terminal domain-containing protein</fullName>
    </submittedName>
</protein>
<organism evidence="2 3">
    <name type="scientific">Winogradskyella thalassocola</name>
    <dbReference type="NCBI Taxonomy" id="262004"/>
    <lineage>
        <taxon>Bacteria</taxon>
        <taxon>Pseudomonadati</taxon>
        <taxon>Bacteroidota</taxon>
        <taxon>Flavobacteriia</taxon>
        <taxon>Flavobacteriales</taxon>
        <taxon>Flavobacteriaceae</taxon>
        <taxon>Winogradskyella</taxon>
    </lineage>
</organism>
<dbReference type="OrthoDB" id="9801888at2"/>